<proteinExistence type="predicted"/>
<keyword evidence="2" id="KW-1185">Reference proteome</keyword>
<protein>
    <submittedName>
        <fullName evidence="1">Uncharacterized protein</fullName>
    </submittedName>
</protein>
<gene>
    <name evidence="1" type="ORF">OKJ48_29225</name>
</gene>
<dbReference type="RefSeq" id="WP_324772044.1">
    <property type="nucleotide sequence ID" value="NZ_JAOZYB010000308.1"/>
</dbReference>
<accession>A0ABU6CHT5</accession>
<organism evidence="1 2">
    <name type="scientific">Streptomyces kunmingensis</name>
    <dbReference type="NCBI Taxonomy" id="68225"/>
    <lineage>
        <taxon>Bacteria</taxon>
        <taxon>Bacillati</taxon>
        <taxon>Actinomycetota</taxon>
        <taxon>Actinomycetes</taxon>
        <taxon>Kitasatosporales</taxon>
        <taxon>Streptomycetaceae</taxon>
        <taxon>Streptomyces</taxon>
    </lineage>
</organism>
<sequence>MRPVRPASAAAPGLTPAPGLHKIVLHPCMRADSNAPAGDPEVGFQVGRGHGNALITIPGNL</sequence>
<reference evidence="1 2" key="1">
    <citation type="submission" date="2022-10" db="EMBL/GenBank/DDBJ databases">
        <authorList>
            <person name="Xie J."/>
            <person name="Shen N."/>
        </authorList>
    </citation>
    <scope>NUCLEOTIDE SEQUENCE [LARGE SCALE GENOMIC DNA]</scope>
    <source>
        <strain evidence="1 2">DSM 41681</strain>
    </source>
</reference>
<name>A0ABU6CHT5_9ACTN</name>
<evidence type="ECO:0000313" key="1">
    <source>
        <dbReference type="EMBL" id="MEB3964288.1"/>
    </source>
</evidence>
<dbReference type="Proteomes" id="UP001352223">
    <property type="component" value="Unassembled WGS sequence"/>
</dbReference>
<dbReference type="EMBL" id="JAOZYB010000308">
    <property type="protein sequence ID" value="MEB3964288.1"/>
    <property type="molecule type" value="Genomic_DNA"/>
</dbReference>
<evidence type="ECO:0000313" key="2">
    <source>
        <dbReference type="Proteomes" id="UP001352223"/>
    </source>
</evidence>
<comment type="caution">
    <text evidence="1">The sequence shown here is derived from an EMBL/GenBank/DDBJ whole genome shotgun (WGS) entry which is preliminary data.</text>
</comment>